<feature type="domain" description="WSC" evidence="8">
    <location>
        <begin position="164"/>
        <end position="255"/>
    </location>
</feature>
<feature type="region of interest" description="Disordered" evidence="7">
    <location>
        <begin position="1"/>
        <end position="55"/>
    </location>
</feature>
<keyword evidence="10" id="KW-1185">Reference proteome</keyword>
<feature type="compositionally biased region" description="Pro residues" evidence="7">
    <location>
        <begin position="34"/>
        <end position="43"/>
    </location>
</feature>
<organism evidence="9 10">
    <name type="scientific">Geomesophilobacter sediminis</name>
    <dbReference type="NCBI Taxonomy" id="2798584"/>
    <lineage>
        <taxon>Bacteria</taxon>
        <taxon>Pseudomonadati</taxon>
        <taxon>Thermodesulfobacteriota</taxon>
        <taxon>Desulfuromonadia</taxon>
        <taxon>Geobacterales</taxon>
        <taxon>Geobacteraceae</taxon>
        <taxon>Geomesophilobacter</taxon>
    </lineage>
</organism>
<dbReference type="InterPro" id="IPR051836">
    <property type="entry name" value="Kremen_rcpt"/>
</dbReference>
<feature type="compositionally biased region" description="Basic and acidic residues" evidence="7">
    <location>
        <begin position="1"/>
        <end position="10"/>
    </location>
</feature>
<dbReference type="EMBL" id="JAEMHM010000007">
    <property type="protein sequence ID" value="MBJ6725035.1"/>
    <property type="molecule type" value="Genomic_DNA"/>
</dbReference>
<dbReference type="PANTHER" id="PTHR24269:SF16">
    <property type="entry name" value="PROTEIN SLG1"/>
    <property type="match status" value="1"/>
</dbReference>
<comment type="caution">
    <text evidence="9">The sequence shown here is derived from an EMBL/GenBank/DDBJ whole genome shotgun (WGS) entry which is preliminary data.</text>
</comment>
<keyword evidence="6" id="KW-0325">Glycoprotein</keyword>
<feature type="domain" description="WSC" evidence="8">
    <location>
        <begin position="52"/>
        <end position="143"/>
    </location>
</feature>
<gene>
    <name evidence="9" type="ORF">JFN93_09975</name>
</gene>
<dbReference type="AlphaFoldDB" id="A0A8J7LVH5"/>
<reference evidence="9" key="1">
    <citation type="submission" date="2020-12" db="EMBL/GenBank/DDBJ databases">
        <title>Geomonas sp. Red875, isolated from river sediment.</title>
        <authorList>
            <person name="Xu Z."/>
            <person name="Zhang Z."/>
            <person name="Masuda Y."/>
            <person name="Itoh H."/>
            <person name="Senoo K."/>
        </authorList>
    </citation>
    <scope>NUCLEOTIDE SEQUENCE</scope>
    <source>
        <strain evidence="9">Red875</strain>
    </source>
</reference>
<dbReference type="InterPro" id="IPR002889">
    <property type="entry name" value="WSC_carb-bd"/>
</dbReference>
<dbReference type="PROSITE" id="PS51212">
    <property type="entry name" value="WSC"/>
    <property type="match status" value="2"/>
</dbReference>
<evidence type="ECO:0000256" key="6">
    <source>
        <dbReference type="ARBA" id="ARBA00023180"/>
    </source>
</evidence>
<dbReference type="RefSeq" id="WP_199383925.1">
    <property type="nucleotide sequence ID" value="NZ_JAEMHM010000007.1"/>
</dbReference>
<dbReference type="SMART" id="SM00321">
    <property type="entry name" value="WSC"/>
    <property type="match status" value="2"/>
</dbReference>
<evidence type="ECO:0000256" key="5">
    <source>
        <dbReference type="ARBA" id="ARBA00023136"/>
    </source>
</evidence>
<dbReference type="Pfam" id="PF01822">
    <property type="entry name" value="WSC"/>
    <property type="match status" value="2"/>
</dbReference>
<keyword evidence="3" id="KW-0732">Signal</keyword>
<evidence type="ECO:0000259" key="8">
    <source>
        <dbReference type="PROSITE" id="PS51212"/>
    </source>
</evidence>
<keyword evidence="5" id="KW-0472">Membrane</keyword>
<evidence type="ECO:0000313" key="10">
    <source>
        <dbReference type="Proteomes" id="UP000636888"/>
    </source>
</evidence>
<sequence length="264" mass="28131">MDSTFEKVDKYLYGNDHGQPPADAQPPARQAPPEDAPPPPVRSLPPLTSAPAGGYLGCFKDDSRRDLKEKEWSDGKMTPTLCINYCRDEGFPYAGVQYGSQCFCGNRYGKYGQIPEKNCKTACAGDSDLDCGGTWANAVYAVANASAPASAPPPPVASAASVAGATPLGCYKDESRRDLKEKSWSDGKMTPAKCINFCRDEGFAFAGVQYGSQCFCGNRYGKYGQLPDKKCKTACAGDSDLDCGGTWANFIYQIGSGSPAGVLR</sequence>
<evidence type="ECO:0000256" key="7">
    <source>
        <dbReference type="SAM" id="MobiDB-lite"/>
    </source>
</evidence>
<protein>
    <submittedName>
        <fullName evidence="9">WSC domain-containing protein</fullName>
    </submittedName>
</protein>
<evidence type="ECO:0000256" key="4">
    <source>
        <dbReference type="ARBA" id="ARBA00022989"/>
    </source>
</evidence>
<name>A0A8J7LVH5_9BACT</name>
<dbReference type="PANTHER" id="PTHR24269">
    <property type="entry name" value="KREMEN PROTEIN"/>
    <property type="match status" value="1"/>
</dbReference>
<evidence type="ECO:0000313" key="9">
    <source>
        <dbReference type="EMBL" id="MBJ6725035.1"/>
    </source>
</evidence>
<dbReference type="Proteomes" id="UP000636888">
    <property type="component" value="Unassembled WGS sequence"/>
</dbReference>
<accession>A0A8J7LVH5</accession>
<evidence type="ECO:0000256" key="1">
    <source>
        <dbReference type="ARBA" id="ARBA00004167"/>
    </source>
</evidence>
<keyword evidence="4" id="KW-1133">Transmembrane helix</keyword>
<keyword evidence="2" id="KW-0812">Transmembrane</keyword>
<evidence type="ECO:0000256" key="3">
    <source>
        <dbReference type="ARBA" id="ARBA00022729"/>
    </source>
</evidence>
<comment type="subcellular location">
    <subcellularLocation>
        <location evidence="1">Membrane</location>
        <topology evidence="1">Single-pass membrane protein</topology>
    </subcellularLocation>
</comment>
<dbReference type="GO" id="GO:0005886">
    <property type="term" value="C:plasma membrane"/>
    <property type="evidence" value="ECO:0007669"/>
    <property type="project" value="TreeGrafter"/>
</dbReference>
<feature type="compositionally biased region" description="Low complexity" evidence="7">
    <location>
        <begin position="19"/>
        <end position="33"/>
    </location>
</feature>
<evidence type="ECO:0000256" key="2">
    <source>
        <dbReference type="ARBA" id="ARBA00022692"/>
    </source>
</evidence>
<proteinExistence type="predicted"/>